<accession>A0ABT9ACR1</accession>
<reference evidence="1" key="1">
    <citation type="submission" date="2023-07" db="EMBL/GenBank/DDBJ databases">
        <authorList>
            <person name="Kim M.K."/>
        </authorList>
    </citation>
    <scope>NUCLEOTIDE SEQUENCE</scope>
    <source>
        <strain evidence="1">M29</strain>
    </source>
</reference>
<evidence type="ECO:0000313" key="2">
    <source>
        <dbReference type="Proteomes" id="UP001167796"/>
    </source>
</evidence>
<evidence type="ECO:0008006" key="3">
    <source>
        <dbReference type="Google" id="ProtNLM"/>
    </source>
</evidence>
<evidence type="ECO:0000313" key="1">
    <source>
        <dbReference type="EMBL" id="MDO7847635.1"/>
    </source>
</evidence>
<protein>
    <recommendedName>
        <fullName evidence="3">Lipoprotein</fullName>
    </recommendedName>
</protein>
<keyword evidence="2" id="KW-1185">Reference proteome</keyword>
<comment type="caution">
    <text evidence="1">The sequence shown here is derived from an EMBL/GenBank/DDBJ whole genome shotgun (WGS) entry which is preliminary data.</text>
</comment>
<proteinExistence type="predicted"/>
<organism evidence="1 2">
    <name type="scientific">Hymenobacter mellowenesis</name>
    <dbReference type="NCBI Taxonomy" id="3063995"/>
    <lineage>
        <taxon>Bacteria</taxon>
        <taxon>Pseudomonadati</taxon>
        <taxon>Bacteroidota</taxon>
        <taxon>Cytophagia</taxon>
        <taxon>Cytophagales</taxon>
        <taxon>Hymenobacteraceae</taxon>
        <taxon>Hymenobacter</taxon>
    </lineage>
</organism>
<dbReference type="PROSITE" id="PS51257">
    <property type="entry name" value="PROKAR_LIPOPROTEIN"/>
    <property type="match status" value="1"/>
</dbReference>
<sequence length="180" mass="20252">MKSVLLSLCVLFLAIGCNSSSSKRLESPESLTTEEKRELSGYKHRIARFSNSVSNPFNWGASPKTMKAWGKKVGWELESPLTSNPTKPGVEEMIYWIDKGEGEYKQRIILFFYHNKLASVSIMAMGKMDRAIQTILDEDYSLLSPGVWRNIPSKATVQKQTSPSDVASMYTFVDSNQLSQ</sequence>
<dbReference type="EMBL" id="JAUQSX010000007">
    <property type="protein sequence ID" value="MDO7847635.1"/>
    <property type="molecule type" value="Genomic_DNA"/>
</dbReference>
<gene>
    <name evidence="1" type="ORF">Q5H92_14800</name>
</gene>
<dbReference type="RefSeq" id="WP_305012313.1">
    <property type="nucleotide sequence ID" value="NZ_JAUQSX010000007.1"/>
</dbReference>
<dbReference type="Proteomes" id="UP001167796">
    <property type="component" value="Unassembled WGS sequence"/>
</dbReference>
<name>A0ABT9ACR1_9BACT</name>